<dbReference type="Gene3D" id="3.30.565.60">
    <property type="match status" value="1"/>
</dbReference>
<dbReference type="Pfam" id="PF13749">
    <property type="entry name" value="HATPase_c_4"/>
    <property type="match status" value="1"/>
</dbReference>
<dbReference type="OrthoDB" id="9807907at2"/>
<dbReference type="InterPro" id="IPR038461">
    <property type="entry name" value="Schlafen_AlbA_2_dom_sf"/>
</dbReference>
<comment type="caution">
    <text evidence="2">The sequence shown here is derived from an EMBL/GenBank/DDBJ whole genome shotgun (WGS) entry which is preliminary data.</text>
</comment>
<dbReference type="PANTHER" id="PTHR30595">
    <property type="entry name" value="GLPR-RELATED TRANSCRIPTIONAL REPRESSOR"/>
    <property type="match status" value="1"/>
</dbReference>
<dbReference type="Pfam" id="PF04326">
    <property type="entry name" value="SLFN_AlbA_2"/>
    <property type="match status" value="1"/>
</dbReference>
<evidence type="ECO:0000313" key="3">
    <source>
        <dbReference type="Proteomes" id="UP000053937"/>
    </source>
</evidence>
<dbReference type="PANTHER" id="PTHR30595:SF6">
    <property type="entry name" value="SCHLAFEN ALBA-2 DOMAIN-CONTAINING PROTEIN"/>
    <property type="match status" value="1"/>
</dbReference>
<dbReference type="AlphaFoldDB" id="A0A117MJ38"/>
<accession>A0A117MJ38</accession>
<reference evidence="2 3" key="1">
    <citation type="submission" date="2015-10" db="EMBL/GenBank/DDBJ databases">
        <title>Draft Genome Sequence of Chlorobium limicola strain Frasassi Growing under Artificial Lighting in the Frasassi Cave System.</title>
        <authorList>
            <person name="Mansor M."/>
            <person name="Macalady J."/>
        </authorList>
    </citation>
    <scope>NUCLEOTIDE SEQUENCE [LARGE SCALE GENOMIC DNA]</scope>
    <source>
        <strain evidence="2 3">Frasassi</strain>
    </source>
</reference>
<evidence type="ECO:0000313" key="2">
    <source>
        <dbReference type="EMBL" id="KUL20304.1"/>
    </source>
</evidence>
<dbReference type="RefSeq" id="WP_059139683.1">
    <property type="nucleotide sequence ID" value="NZ_LMBR01000247.1"/>
</dbReference>
<name>A0A117MJ38_CHLLI</name>
<organism evidence="2 3">
    <name type="scientific">Chlorobium limicola</name>
    <dbReference type="NCBI Taxonomy" id="1092"/>
    <lineage>
        <taxon>Bacteria</taxon>
        <taxon>Pseudomonadati</taxon>
        <taxon>Chlorobiota</taxon>
        <taxon>Chlorobiia</taxon>
        <taxon>Chlorobiales</taxon>
        <taxon>Chlorobiaceae</taxon>
        <taxon>Chlorobium/Pelodictyon group</taxon>
        <taxon>Chlorobium</taxon>
    </lineage>
</organism>
<proteinExistence type="predicted"/>
<dbReference type="EMBL" id="LMBR01000247">
    <property type="protein sequence ID" value="KUL20304.1"/>
    <property type="molecule type" value="Genomic_DNA"/>
</dbReference>
<dbReference type="InterPro" id="IPR007421">
    <property type="entry name" value="Schlafen_AlbA_2_dom"/>
</dbReference>
<keyword evidence="3" id="KW-1185">Reference proteome</keyword>
<dbReference type="Gene3D" id="1.10.10.10">
    <property type="entry name" value="Winged helix-like DNA-binding domain superfamily/Winged helix DNA-binding domain"/>
    <property type="match status" value="1"/>
</dbReference>
<evidence type="ECO:0000259" key="1">
    <source>
        <dbReference type="Pfam" id="PF04326"/>
    </source>
</evidence>
<feature type="domain" description="Schlafen AlbA-2" evidence="1">
    <location>
        <begin position="15"/>
        <end position="119"/>
    </location>
</feature>
<dbReference type="InterPro" id="IPR038475">
    <property type="entry name" value="RecG_C_sf"/>
</dbReference>
<dbReference type="InterPro" id="IPR036388">
    <property type="entry name" value="WH-like_DNA-bd_sf"/>
</dbReference>
<dbReference type="Proteomes" id="UP000053937">
    <property type="component" value="Unassembled WGS sequence"/>
</dbReference>
<sequence length="462" mass="51901">MNVRNLTEELLGKGESDRIEFIASARAENLIGRAVCALLNTKGGSVLVGVDDCGQVLGVLREEDADVLRLFLHRHITPQVLFTVTLDDVQGGRVITVDIPEGSDRPYVFDGAVYIKKGLDILAVDAATMREMVVRQSRETERWERRVAVGLAIDDLDRKLLDETVRKAQDRGYRFEEVHKPDAVLADLALARFGQLTNAADVLFGKRVALRHPQTRLRAVCYETDRGDNFIDEQLYEGPAFYLLEEAMVFLKRHVAIAAEFKPGQLARESRPQYPFNSLREGLVNALVHRDYAAFSGGVSVSIYPGRIEIWNSGHLSMGLTPEKLRSATHESILVNPDISHVFYLHELMERVGRGTFKIVQECRDMRMRPPVWQNKVSGVHLTFFGVGQGQISVKINERQRALLDGLGINESIRMDEYVERVGRGISDRQARRDLRNLVDAGLLDPIGAGPATSYRRTETKI</sequence>
<protein>
    <submittedName>
        <fullName evidence="2">Transcriptional regulator</fullName>
    </submittedName>
</protein>
<dbReference type="Gene3D" id="3.30.950.30">
    <property type="entry name" value="Schlafen, AAA domain"/>
    <property type="match status" value="1"/>
</dbReference>
<gene>
    <name evidence="2" type="ORF">ASB62_09710</name>
</gene>